<comment type="subunit">
    <text evidence="3">Supercomplex made of cofactors A to E. Cofactors A and D function by capturing and stabilizing tubulin in a quasi-native conformation. Cofactor E binds to the cofactor D-tubulin complex; interaction with cofactor C then causes the release of tubulin polypeptides that are committed to the native state.</text>
</comment>
<dbReference type="AlphaFoldDB" id="A0A061AD75"/>
<dbReference type="SUPFAM" id="SSF46988">
    <property type="entry name" value="Tubulin chaperone cofactor A"/>
    <property type="match status" value="1"/>
</dbReference>
<dbReference type="GO" id="GO:0007023">
    <property type="term" value="P:post-chaperonin tubulin folding pathway"/>
    <property type="evidence" value="ECO:0007669"/>
    <property type="project" value="UniProtKB-UniRule"/>
</dbReference>
<reference evidence="5" key="1">
    <citation type="journal article" date="2014" name="Genome Announc.">
        <title>Draft genome sequence of Rhodosporidium toruloides CECT1137, an oleaginous yeast of biotechnological interest.</title>
        <authorList>
            <person name="Morin N."/>
            <person name="Calcas X."/>
            <person name="Devillers H."/>
            <person name="Durrens P."/>
            <person name="Sherman D.J."/>
            <person name="Nicaud J.-M."/>
            <person name="Neuveglise C."/>
        </authorList>
    </citation>
    <scope>NUCLEOTIDE SEQUENCE</scope>
    <source>
        <strain evidence="5">CECT1137</strain>
    </source>
</reference>
<dbReference type="Gene3D" id="1.20.58.90">
    <property type="match status" value="1"/>
</dbReference>
<dbReference type="PANTHER" id="PTHR21500">
    <property type="entry name" value="TUBULIN-SPECIFIC CHAPERONE A"/>
    <property type="match status" value="1"/>
</dbReference>
<evidence type="ECO:0000313" key="5">
    <source>
        <dbReference type="EMBL" id="CDR35500.1"/>
    </source>
</evidence>
<dbReference type="InterPro" id="IPR004226">
    <property type="entry name" value="TBCA"/>
</dbReference>
<comment type="subcellular location">
    <subcellularLocation>
        <location evidence="3">Cytoplasm</location>
        <location evidence="3">Cytoskeleton</location>
    </subcellularLocation>
</comment>
<protein>
    <recommendedName>
        <fullName evidence="3">Tubulin-specific chaperone A</fullName>
    </recommendedName>
</protein>
<dbReference type="GO" id="GO:0007021">
    <property type="term" value="P:tubulin complex assembly"/>
    <property type="evidence" value="ECO:0007669"/>
    <property type="project" value="UniProtKB-UniRule"/>
</dbReference>
<dbReference type="PANTHER" id="PTHR21500:SF0">
    <property type="entry name" value="TUBULIN-SPECIFIC CHAPERONE A"/>
    <property type="match status" value="1"/>
</dbReference>
<dbReference type="InterPro" id="IPR036126">
    <property type="entry name" value="TBCA_sf"/>
</dbReference>
<keyword evidence="3" id="KW-0963">Cytoplasm</keyword>
<evidence type="ECO:0000256" key="3">
    <source>
        <dbReference type="RuleBase" id="RU364030"/>
    </source>
</evidence>
<dbReference type="GO" id="GO:0048487">
    <property type="term" value="F:beta-tubulin binding"/>
    <property type="evidence" value="ECO:0007669"/>
    <property type="project" value="InterPro"/>
</dbReference>
<evidence type="ECO:0000256" key="4">
    <source>
        <dbReference type="SAM" id="Coils"/>
    </source>
</evidence>
<evidence type="ECO:0000256" key="1">
    <source>
        <dbReference type="ARBA" id="ARBA00006806"/>
    </source>
</evidence>
<dbReference type="OrthoDB" id="296187at2759"/>
<dbReference type="Pfam" id="PF02970">
    <property type="entry name" value="TBCA"/>
    <property type="match status" value="1"/>
</dbReference>
<keyword evidence="2 3" id="KW-0143">Chaperone</keyword>
<keyword evidence="3" id="KW-0493">Microtubule</keyword>
<proteinExistence type="inferred from homology"/>
<feature type="coiled-coil region" evidence="4">
    <location>
        <begin position="15"/>
        <end position="42"/>
    </location>
</feature>
<feature type="coiled-coil region" evidence="4">
    <location>
        <begin position="67"/>
        <end position="94"/>
    </location>
</feature>
<sequence>MASQTRQLAIKTGVVNRTVKELQSYRAEAVELKKRADAMEAAGEDEYEVRQQRKVQAESQQMIPDTEKRLAKAVAELEELVASTEDELAETDEFRKAEAALKLAKPE</sequence>
<gene>
    <name evidence="5" type="ORF">RHTO0S_01e00738g</name>
</gene>
<keyword evidence="4" id="KW-0175">Coiled coil</keyword>
<dbReference type="GO" id="GO:0005829">
    <property type="term" value="C:cytosol"/>
    <property type="evidence" value="ECO:0007669"/>
    <property type="project" value="TreeGrafter"/>
</dbReference>
<dbReference type="GO" id="GO:0005874">
    <property type="term" value="C:microtubule"/>
    <property type="evidence" value="ECO:0007669"/>
    <property type="project" value="UniProtKB-KW"/>
</dbReference>
<keyword evidence="3" id="KW-0206">Cytoskeleton</keyword>
<accession>A0A061AD75</accession>
<organism evidence="5">
    <name type="scientific">Rhodotorula toruloides</name>
    <name type="common">Yeast</name>
    <name type="synonym">Rhodosporidium toruloides</name>
    <dbReference type="NCBI Taxonomy" id="5286"/>
    <lineage>
        <taxon>Eukaryota</taxon>
        <taxon>Fungi</taxon>
        <taxon>Dikarya</taxon>
        <taxon>Basidiomycota</taxon>
        <taxon>Pucciniomycotina</taxon>
        <taxon>Microbotryomycetes</taxon>
        <taxon>Sporidiobolales</taxon>
        <taxon>Sporidiobolaceae</taxon>
        <taxon>Rhodotorula</taxon>
    </lineage>
</organism>
<evidence type="ECO:0000256" key="2">
    <source>
        <dbReference type="ARBA" id="ARBA00023186"/>
    </source>
</evidence>
<name>A0A061AD75_RHOTO</name>
<dbReference type="EMBL" id="LK052936">
    <property type="protein sequence ID" value="CDR35500.1"/>
    <property type="molecule type" value="Genomic_DNA"/>
</dbReference>
<comment type="similarity">
    <text evidence="1 3">Belongs to the TBCA family.</text>
</comment>